<dbReference type="GeneID" id="64766065"/>
<protein>
    <submittedName>
        <fullName evidence="1">Uncharacterized protein</fullName>
    </submittedName>
</protein>
<name>A0A4Y6EJ80_9CAUD</name>
<organism evidence="1 2">
    <name type="scientific">Gordonia phage Pupper</name>
    <dbReference type="NCBI Taxonomy" id="2571249"/>
    <lineage>
        <taxon>Viruses</taxon>
        <taxon>Duplodnaviria</taxon>
        <taxon>Heunggongvirae</taxon>
        <taxon>Uroviricota</taxon>
        <taxon>Caudoviricetes</taxon>
        <taxon>Puppervirus</taxon>
        <taxon>Puppervirus Pupper</taxon>
    </lineage>
</organism>
<evidence type="ECO:0000313" key="2">
    <source>
        <dbReference type="Proteomes" id="UP000318375"/>
    </source>
</evidence>
<dbReference type="KEGG" id="vg:64766065"/>
<evidence type="ECO:0000313" key="1">
    <source>
        <dbReference type="EMBL" id="QDF18532.1"/>
    </source>
</evidence>
<sequence length="60" mass="7323">MRLRKTPVRYPYWYPRVFINHGPGAVRKVDVGWRTINGLAWRIGNNVYWWSWREKKGLGY</sequence>
<keyword evidence="2" id="KW-1185">Reference proteome</keyword>
<dbReference type="RefSeq" id="YP_010058834.1">
    <property type="nucleotide sequence ID" value="NC_054723.1"/>
</dbReference>
<reference evidence="1 2" key="1">
    <citation type="submission" date="2019-05" db="EMBL/GenBank/DDBJ databases">
        <authorList>
            <person name="Pope W.H."/>
            <person name="Garlena R.A."/>
            <person name="Russell D.A."/>
            <person name="Jacobs-Sera D."/>
            <person name="Hatfull G.F."/>
        </authorList>
    </citation>
    <scope>NUCLEOTIDE SEQUENCE [LARGE SCALE GENOMIC DNA]</scope>
</reference>
<dbReference type="Proteomes" id="UP000318375">
    <property type="component" value="Segment"/>
</dbReference>
<accession>A0A4Y6EJ80</accession>
<dbReference type="EMBL" id="MK977695">
    <property type="protein sequence ID" value="QDF18532.1"/>
    <property type="molecule type" value="Genomic_DNA"/>
</dbReference>
<gene>
    <name evidence="1" type="primary">46</name>
    <name evidence="1" type="ORF">SEA_PUPPER_46</name>
</gene>
<proteinExistence type="predicted"/>